<dbReference type="Proteomes" id="UP000235371">
    <property type="component" value="Unassembled WGS sequence"/>
</dbReference>
<evidence type="ECO:0000256" key="5">
    <source>
        <dbReference type="ARBA" id="ARBA00049303"/>
    </source>
</evidence>
<sequence length="345" mass="38376">MAKNGDFSAEADAAFFASYDGLPVHEKMIKDEIRTESYLNAMEDNPHLFKDKIVLDIGTGTGILSMFAVRAGAKHVYAIDVSNMIDNARKMAEVNNMSHKITFIKARVEEAKLPMVDIIVSEWMGFCLLSEIMLDCLLYARDKFLVPGGLVFPDKTSLHIAGIEDGERMSGKVDYWNNVYGLDFSPVKPAAISKGFLRTPDSSAVITKATCVLDLDLQTVQISDSTLKSLPFQLAANRDDTVHAFLAWFDYEFTAGLEPVWVSTGPFSPPTHWKQTVFYLEKPVKMRKGDAITGEVSFEQYQRDLNVRFSYKYESSSANGVNETNGFNGMNAVSGFGLYKVDAVE</sequence>
<dbReference type="Gene3D" id="3.40.50.150">
    <property type="entry name" value="Vaccinia Virus protein VP39"/>
    <property type="match status" value="1"/>
</dbReference>
<gene>
    <name evidence="8" type="ORF">K444DRAFT_551118</name>
</gene>
<dbReference type="GO" id="GO:0035242">
    <property type="term" value="F:protein-arginine omega-N asymmetric methyltransferase activity"/>
    <property type="evidence" value="ECO:0007669"/>
    <property type="project" value="UniProtKB-EC"/>
</dbReference>
<evidence type="ECO:0000259" key="7">
    <source>
        <dbReference type="Pfam" id="PF22528"/>
    </source>
</evidence>
<name>A0A2J6TX63_9HELO</name>
<keyword evidence="9" id="KW-1185">Reference proteome</keyword>
<dbReference type="CDD" id="cd02440">
    <property type="entry name" value="AdoMet_MTases"/>
    <property type="match status" value="1"/>
</dbReference>
<keyword evidence="4 6" id="KW-0949">S-adenosyl-L-methionine</keyword>
<evidence type="ECO:0000256" key="3">
    <source>
        <dbReference type="ARBA" id="ARBA00022679"/>
    </source>
</evidence>
<dbReference type="GeneID" id="36584608"/>
<dbReference type="InterPro" id="IPR055135">
    <property type="entry name" value="PRMT_dom"/>
</dbReference>
<evidence type="ECO:0000256" key="4">
    <source>
        <dbReference type="ARBA" id="ARBA00022691"/>
    </source>
</evidence>
<dbReference type="STRING" id="1095630.A0A2J6TX63"/>
<dbReference type="EMBL" id="KZ613740">
    <property type="protein sequence ID" value="PMD67626.1"/>
    <property type="molecule type" value="Genomic_DNA"/>
</dbReference>
<dbReference type="SUPFAM" id="SSF53335">
    <property type="entry name" value="S-adenosyl-L-methionine-dependent methyltransferases"/>
    <property type="match status" value="1"/>
</dbReference>
<protein>
    <recommendedName>
        <fullName evidence="1">type I protein arginine methyltransferase</fullName>
        <ecNumber evidence="1">2.1.1.319</ecNumber>
    </recommendedName>
</protein>
<dbReference type="OrthoDB" id="7848332at2759"/>
<dbReference type="PANTHER" id="PTHR11006">
    <property type="entry name" value="PROTEIN ARGININE N-METHYLTRANSFERASE"/>
    <property type="match status" value="1"/>
</dbReference>
<dbReference type="PROSITE" id="PS51678">
    <property type="entry name" value="SAM_MT_PRMT"/>
    <property type="match status" value="1"/>
</dbReference>
<proteinExistence type="predicted"/>
<comment type="catalytic activity">
    <reaction evidence="5">
        <text>L-arginyl-[protein] + S-adenosyl-L-methionine = N(omega)-methyl-L-arginyl-[protein] + S-adenosyl-L-homocysteine + H(+)</text>
        <dbReference type="Rhea" id="RHEA:48100"/>
        <dbReference type="Rhea" id="RHEA-COMP:10532"/>
        <dbReference type="Rhea" id="RHEA-COMP:11990"/>
        <dbReference type="ChEBI" id="CHEBI:15378"/>
        <dbReference type="ChEBI" id="CHEBI:29965"/>
        <dbReference type="ChEBI" id="CHEBI:57856"/>
        <dbReference type="ChEBI" id="CHEBI:59789"/>
        <dbReference type="ChEBI" id="CHEBI:65280"/>
    </reaction>
    <physiologicalReaction direction="left-to-right" evidence="5">
        <dbReference type="Rhea" id="RHEA:48101"/>
    </physiologicalReaction>
</comment>
<dbReference type="Pfam" id="PF22528">
    <property type="entry name" value="PRMT_C"/>
    <property type="match status" value="1"/>
</dbReference>
<keyword evidence="2 6" id="KW-0489">Methyltransferase</keyword>
<dbReference type="GO" id="GO:0005634">
    <property type="term" value="C:nucleus"/>
    <property type="evidence" value="ECO:0007669"/>
    <property type="project" value="TreeGrafter"/>
</dbReference>
<dbReference type="EC" id="2.1.1.319" evidence="1"/>
<dbReference type="FunFam" id="3.40.50.150:FF:000003">
    <property type="entry name" value="Blast:Protein arginine N-methyltransferase 1"/>
    <property type="match status" value="1"/>
</dbReference>
<dbReference type="InterPro" id="IPR025799">
    <property type="entry name" value="Arg_MeTrfase"/>
</dbReference>
<feature type="domain" description="Protein arginine N-methyltransferase" evidence="7">
    <location>
        <begin position="154"/>
        <end position="315"/>
    </location>
</feature>
<dbReference type="PANTHER" id="PTHR11006:SF53">
    <property type="entry name" value="PROTEIN ARGININE N-METHYLTRANSFERASE 3"/>
    <property type="match status" value="1"/>
</dbReference>
<evidence type="ECO:0000313" key="9">
    <source>
        <dbReference type="Proteomes" id="UP000235371"/>
    </source>
</evidence>
<evidence type="ECO:0000256" key="2">
    <source>
        <dbReference type="ARBA" id="ARBA00022603"/>
    </source>
</evidence>
<dbReference type="Gene3D" id="2.70.160.11">
    <property type="entry name" value="Hnrnp arginine n-methyltransferase1"/>
    <property type="match status" value="1"/>
</dbReference>
<dbReference type="InterPro" id="IPR029063">
    <property type="entry name" value="SAM-dependent_MTases_sf"/>
</dbReference>
<dbReference type="Pfam" id="PF06325">
    <property type="entry name" value="PrmA"/>
    <property type="match status" value="1"/>
</dbReference>
<reference evidence="8 9" key="1">
    <citation type="submission" date="2016-04" db="EMBL/GenBank/DDBJ databases">
        <title>A degradative enzymes factory behind the ericoid mycorrhizal symbiosis.</title>
        <authorList>
            <consortium name="DOE Joint Genome Institute"/>
            <person name="Martino E."/>
            <person name="Morin E."/>
            <person name="Grelet G."/>
            <person name="Kuo A."/>
            <person name="Kohler A."/>
            <person name="Daghino S."/>
            <person name="Barry K."/>
            <person name="Choi C."/>
            <person name="Cichocki N."/>
            <person name="Clum A."/>
            <person name="Copeland A."/>
            <person name="Hainaut M."/>
            <person name="Haridas S."/>
            <person name="Labutti K."/>
            <person name="Lindquist E."/>
            <person name="Lipzen A."/>
            <person name="Khouja H.-R."/>
            <person name="Murat C."/>
            <person name="Ohm R."/>
            <person name="Olson A."/>
            <person name="Spatafora J."/>
            <person name="Veneault-Fourrey C."/>
            <person name="Henrissat B."/>
            <person name="Grigoriev I."/>
            <person name="Martin F."/>
            <person name="Perotto S."/>
        </authorList>
    </citation>
    <scope>NUCLEOTIDE SEQUENCE [LARGE SCALE GENOMIC DNA]</scope>
    <source>
        <strain evidence="8 9">E</strain>
    </source>
</reference>
<organism evidence="8 9">
    <name type="scientific">Hyaloscypha bicolor E</name>
    <dbReference type="NCBI Taxonomy" id="1095630"/>
    <lineage>
        <taxon>Eukaryota</taxon>
        <taxon>Fungi</taxon>
        <taxon>Dikarya</taxon>
        <taxon>Ascomycota</taxon>
        <taxon>Pezizomycotina</taxon>
        <taxon>Leotiomycetes</taxon>
        <taxon>Helotiales</taxon>
        <taxon>Hyaloscyphaceae</taxon>
        <taxon>Hyaloscypha</taxon>
        <taxon>Hyaloscypha bicolor</taxon>
    </lineage>
</organism>
<keyword evidence="3 6" id="KW-0808">Transferase</keyword>
<accession>A0A2J6TX63</accession>
<evidence type="ECO:0000256" key="6">
    <source>
        <dbReference type="PROSITE-ProRule" id="PRU01015"/>
    </source>
</evidence>
<dbReference type="InParanoid" id="A0A2J6TX63"/>
<evidence type="ECO:0000256" key="1">
    <source>
        <dbReference type="ARBA" id="ARBA00011925"/>
    </source>
</evidence>
<dbReference type="AlphaFoldDB" id="A0A2J6TX63"/>
<dbReference type="GO" id="GO:0032259">
    <property type="term" value="P:methylation"/>
    <property type="evidence" value="ECO:0007669"/>
    <property type="project" value="UniProtKB-KW"/>
</dbReference>
<dbReference type="RefSeq" id="XP_024744530.1">
    <property type="nucleotide sequence ID" value="XM_024876529.1"/>
</dbReference>
<evidence type="ECO:0000313" key="8">
    <source>
        <dbReference type="EMBL" id="PMD67626.1"/>
    </source>
</evidence>
<dbReference type="GO" id="GO:0042054">
    <property type="term" value="F:histone methyltransferase activity"/>
    <property type="evidence" value="ECO:0007669"/>
    <property type="project" value="TreeGrafter"/>
</dbReference>